<dbReference type="InterPro" id="IPR011067">
    <property type="entry name" value="Plasmid_toxin/cell-grow_inhib"/>
</dbReference>
<comment type="caution">
    <text evidence="1">The sequence shown here is derived from an EMBL/GenBank/DDBJ whole genome shotgun (WGS) entry which is preliminary data.</text>
</comment>
<name>A0A1F6V2K6_9BACT</name>
<evidence type="ECO:0000313" key="1">
    <source>
        <dbReference type="EMBL" id="OGI63848.1"/>
    </source>
</evidence>
<dbReference type="EMBL" id="MFTJ01000063">
    <property type="protein sequence ID" value="OGI63848.1"/>
    <property type="molecule type" value="Genomic_DNA"/>
</dbReference>
<reference evidence="1 2" key="1">
    <citation type="journal article" date="2016" name="Nat. Commun.">
        <title>Thousands of microbial genomes shed light on interconnected biogeochemical processes in an aquifer system.</title>
        <authorList>
            <person name="Anantharaman K."/>
            <person name="Brown C.T."/>
            <person name="Hug L.A."/>
            <person name="Sharon I."/>
            <person name="Castelle C.J."/>
            <person name="Probst A.J."/>
            <person name="Thomas B.C."/>
            <person name="Singh A."/>
            <person name="Wilkins M.J."/>
            <person name="Karaoz U."/>
            <person name="Brodie E.L."/>
            <person name="Williams K.H."/>
            <person name="Hubbard S.S."/>
            <person name="Banfield J.F."/>
        </authorList>
    </citation>
    <scope>NUCLEOTIDE SEQUENCE [LARGE SCALE GENOMIC DNA]</scope>
</reference>
<dbReference type="Proteomes" id="UP000178700">
    <property type="component" value="Unassembled WGS sequence"/>
</dbReference>
<dbReference type="Gene3D" id="2.30.30.110">
    <property type="match status" value="1"/>
</dbReference>
<dbReference type="Pfam" id="PF02452">
    <property type="entry name" value="PemK_toxin"/>
    <property type="match status" value="1"/>
</dbReference>
<evidence type="ECO:0008006" key="3">
    <source>
        <dbReference type="Google" id="ProtNLM"/>
    </source>
</evidence>
<dbReference type="InterPro" id="IPR003477">
    <property type="entry name" value="PemK-like"/>
</dbReference>
<proteinExistence type="predicted"/>
<dbReference type="AlphaFoldDB" id="A0A1F6V2K6"/>
<organism evidence="1 2">
    <name type="scientific">Candidatus Nomurabacteria bacterium RIFCSPHIGHO2_01_FULL_39_10</name>
    <dbReference type="NCBI Taxonomy" id="1801733"/>
    <lineage>
        <taxon>Bacteria</taxon>
        <taxon>Candidatus Nomuraibacteriota</taxon>
    </lineage>
</organism>
<dbReference type="GO" id="GO:0003677">
    <property type="term" value="F:DNA binding"/>
    <property type="evidence" value="ECO:0007669"/>
    <property type="project" value="InterPro"/>
</dbReference>
<protein>
    <recommendedName>
        <fullName evidence="3">Toxin-antitoxin system protein</fullName>
    </recommendedName>
</protein>
<accession>A0A1F6V2K6</accession>
<gene>
    <name evidence="1" type="ORF">A2642_00840</name>
</gene>
<sequence length="130" mass="15329">MEKDFQKWHKAKKELDKNLSRLFFHEREVWWCSTGLNIGFEQDGRGEYFARPILIFKKFNNEVFWAIPLNTKIKKGKFYVSIELGDGVPRVVIISQLRLMDAKRLIDKMSTVSDDNYKLIQKAVINLCNS</sequence>
<evidence type="ECO:0000313" key="2">
    <source>
        <dbReference type="Proteomes" id="UP000178700"/>
    </source>
</evidence>
<dbReference type="SUPFAM" id="SSF50118">
    <property type="entry name" value="Cell growth inhibitor/plasmid maintenance toxic component"/>
    <property type="match status" value="1"/>
</dbReference>